<accession>A0ABV8EJN5</accession>
<dbReference type="Pfam" id="PF13970">
    <property type="entry name" value="DUF4221"/>
    <property type="match status" value="1"/>
</dbReference>
<name>A0ABV8EJN5_9BACT</name>
<dbReference type="RefSeq" id="WP_241292896.1">
    <property type="nucleotide sequence ID" value="NZ_JAKZGR010000004.1"/>
</dbReference>
<protein>
    <submittedName>
        <fullName evidence="1">DUF4221 family protein</fullName>
    </submittedName>
</protein>
<keyword evidence="2" id="KW-1185">Reference proteome</keyword>
<gene>
    <name evidence="1" type="ORF">ACFOUP_06535</name>
</gene>
<evidence type="ECO:0000313" key="1">
    <source>
        <dbReference type="EMBL" id="MFC3976026.1"/>
    </source>
</evidence>
<dbReference type="EMBL" id="JBHSAV010000017">
    <property type="protein sequence ID" value="MFC3976026.1"/>
    <property type="molecule type" value="Genomic_DNA"/>
</dbReference>
<organism evidence="1 2">
    <name type="scientific">Belliella kenyensis</name>
    <dbReference type="NCBI Taxonomy" id="1472724"/>
    <lineage>
        <taxon>Bacteria</taxon>
        <taxon>Pseudomonadati</taxon>
        <taxon>Bacteroidota</taxon>
        <taxon>Cytophagia</taxon>
        <taxon>Cytophagales</taxon>
        <taxon>Cyclobacteriaceae</taxon>
        <taxon>Belliella</taxon>
    </lineage>
</organism>
<sequence>MEEIIKIELDSITNPINYRVQLIETDSGNLLATMARTPFGINFYNLDLKTKIHHLELSADGINKVGVTNGFHVQSKDSIFITSIAAQISLLDFAGNKLRDVRIDGSSQYIQSISSKNYRPLVIENQKIYGAYPFVTQHWETPPKDISKFQHLFEYDLNSSKIRWLDYALPEGFWDQGIFSPEFSLVSKGDSIITLFSRDLKLNVFSKSKNKIIDVKELKIPGDISFARFKRRPAGNEGILKELGTEVIKGFIFDKYRERFIVILELRIDPEQHSMSLLELYSSRPDFKLVVLDSNFEYVGEALFKNYEADQNEIFVGKEGLYVSVNNQNHYNFDENFLVYKRIDFEEVGK</sequence>
<reference evidence="2" key="1">
    <citation type="journal article" date="2019" name="Int. J. Syst. Evol. Microbiol.">
        <title>The Global Catalogue of Microorganisms (GCM) 10K type strain sequencing project: providing services to taxonomists for standard genome sequencing and annotation.</title>
        <authorList>
            <consortium name="The Broad Institute Genomics Platform"/>
            <consortium name="The Broad Institute Genome Sequencing Center for Infectious Disease"/>
            <person name="Wu L."/>
            <person name="Ma J."/>
        </authorList>
    </citation>
    <scope>NUCLEOTIDE SEQUENCE [LARGE SCALE GENOMIC DNA]</scope>
    <source>
        <strain evidence="2">CECT 8551</strain>
    </source>
</reference>
<proteinExistence type="predicted"/>
<dbReference type="InterPro" id="IPR025316">
    <property type="entry name" value="DUF4221"/>
</dbReference>
<comment type="caution">
    <text evidence="1">The sequence shown here is derived from an EMBL/GenBank/DDBJ whole genome shotgun (WGS) entry which is preliminary data.</text>
</comment>
<evidence type="ECO:0000313" key="2">
    <source>
        <dbReference type="Proteomes" id="UP001595766"/>
    </source>
</evidence>
<dbReference type="Proteomes" id="UP001595766">
    <property type="component" value="Unassembled WGS sequence"/>
</dbReference>